<dbReference type="InterPro" id="IPR006665">
    <property type="entry name" value="OmpA-like"/>
</dbReference>
<dbReference type="SUPFAM" id="SSF103088">
    <property type="entry name" value="OmpA-like"/>
    <property type="match status" value="1"/>
</dbReference>
<dbReference type="InterPro" id="IPR036737">
    <property type="entry name" value="OmpA-like_sf"/>
</dbReference>
<evidence type="ECO:0000256" key="3">
    <source>
        <dbReference type="ARBA" id="ARBA00023237"/>
    </source>
</evidence>
<keyword evidence="8" id="KW-1185">Reference proteome</keyword>
<feature type="signal peptide" evidence="5">
    <location>
        <begin position="1"/>
        <end position="18"/>
    </location>
</feature>
<dbReference type="PANTHER" id="PTHR30329:SF21">
    <property type="entry name" value="LIPOPROTEIN YIAD-RELATED"/>
    <property type="match status" value="1"/>
</dbReference>
<dbReference type="InterPro" id="IPR008969">
    <property type="entry name" value="CarboxyPept-like_regulatory"/>
</dbReference>
<dbReference type="AlphaFoldDB" id="A0A3D9L356"/>
<protein>
    <submittedName>
        <fullName evidence="7">OmpA family protein</fullName>
    </submittedName>
</protein>
<dbReference type="InterPro" id="IPR050330">
    <property type="entry name" value="Bact_OuterMem_StrucFunc"/>
</dbReference>
<dbReference type="InterPro" id="IPR011990">
    <property type="entry name" value="TPR-like_helical_dom_sf"/>
</dbReference>
<dbReference type="EMBL" id="QREG01000013">
    <property type="protein sequence ID" value="RED97091.1"/>
    <property type="molecule type" value="Genomic_DNA"/>
</dbReference>
<dbReference type="Gene3D" id="1.25.40.10">
    <property type="entry name" value="Tetratricopeptide repeat domain"/>
    <property type="match status" value="1"/>
</dbReference>
<feature type="domain" description="OmpA-like" evidence="6">
    <location>
        <begin position="606"/>
        <end position="724"/>
    </location>
</feature>
<dbReference type="PRINTS" id="PR01021">
    <property type="entry name" value="OMPADOMAIN"/>
</dbReference>
<keyword evidence="3" id="KW-0998">Cell outer membrane</keyword>
<keyword evidence="5" id="KW-0732">Signal</keyword>
<evidence type="ECO:0000256" key="4">
    <source>
        <dbReference type="PROSITE-ProRule" id="PRU00473"/>
    </source>
</evidence>
<evidence type="ECO:0000259" key="6">
    <source>
        <dbReference type="PROSITE" id="PS51123"/>
    </source>
</evidence>
<evidence type="ECO:0000313" key="7">
    <source>
        <dbReference type="EMBL" id="RED97091.1"/>
    </source>
</evidence>
<reference evidence="7 8" key="1">
    <citation type="submission" date="2018-07" db="EMBL/GenBank/DDBJ databases">
        <title>Genomic Encyclopedia of Type Strains, Phase IV (KMG-IV): sequencing the most valuable type-strain genomes for metagenomic binning, comparative biology and taxonomic classification.</title>
        <authorList>
            <person name="Goeker M."/>
        </authorList>
    </citation>
    <scope>NUCLEOTIDE SEQUENCE [LARGE SCALE GENOMIC DNA]</scope>
    <source>
        <strain evidence="7 8">DSM 4134</strain>
    </source>
</reference>
<dbReference type="Gene3D" id="3.30.1330.60">
    <property type="entry name" value="OmpA-like domain"/>
    <property type="match status" value="1"/>
</dbReference>
<dbReference type="InterPro" id="IPR006664">
    <property type="entry name" value="OMP_bac"/>
</dbReference>
<dbReference type="PANTHER" id="PTHR30329">
    <property type="entry name" value="STATOR ELEMENT OF FLAGELLAR MOTOR COMPLEX"/>
    <property type="match status" value="1"/>
</dbReference>
<dbReference type="Proteomes" id="UP000256779">
    <property type="component" value="Unassembled WGS sequence"/>
</dbReference>
<dbReference type="SUPFAM" id="SSF49464">
    <property type="entry name" value="Carboxypeptidase regulatory domain-like"/>
    <property type="match status" value="1"/>
</dbReference>
<proteinExistence type="predicted"/>
<dbReference type="SUPFAM" id="SSF48452">
    <property type="entry name" value="TPR-like"/>
    <property type="match status" value="1"/>
</dbReference>
<keyword evidence="2 4" id="KW-0472">Membrane</keyword>
<evidence type="ECO:0000313" key="8">
    <source>
        <dbReference type="Proteomes" id="UP000256779"/>
    </source>
</evidence>
<feature type="chain" id="PRO_5017646365" evidence="5">
    <location>
        <begin position="19"/>
        <end position="724"/>
    </location>
</feature>
<comment type="subcellular location">
    <subcellularLocation>
        <location evidence="1">Cell outer membrane</location>
    </subcellularLocation>
</comment>
<dbReference type="SUPFAM" id="SSF82171">
    <property type="entry name" value="DPP6 N-terminal domain-like"/>
    <property type="match status" value="1"/>
</dbReference>
<dbReference type="PROSITE" id="PS51123">
    <property type="entry name" value="OMPA_2"/>
    <property type="match status" value="1"/>
</dbReference>
<name>A0A3D9L356_MARFU</name>
<organism evidence="7 8">
    <name type="scientific">Marinoscillum furvescens DSM 4134</name>
    <dbReference type="NCBI Taxonomy" id="1122208"/>
    <lineage>
        <taxon>Bacteria</taxon>
        <taxon>Pseudomonadati</taxon>
        <taxon>Bacteroidota</taxon>
        <taxon>Cytophagia</taxon>
        <taxon>Cytophagales</taxon>
        <taxon>Reichenbachiellaceae</taxon>
        <taxon>Marinoscillum</taxon>
    </lineage>
</organism>
<accession>A0A3D9L356</accession>
<evidence type="ECO:0000256" key="5">
    <source>
        <dbReference type="SAM" id="SignalP"/>
    </source>
</evidence>
<evidence type="ECO:0000256" key="2">
    <source>
        <dbReference type="ARBA" id="ARBA00023136"/>
    </source>
</evidence>
<comment type="caution">
    <text evidence="7">The sequence shown here is derived from an EMBL/GenBank/DDBJ whole genome shotgun (WGS) entry which is preliminary data.</text>
</comment>
<gene>
    <name evidence="7" type="ORF">C7460_113140</name>
</gene>
<dbReference type="Pfam" id="PF00691">
    <property type="entry name" value="OmpA"/>
    <property type="match status" value="1"/>
</dbReference>
<sequence length="724" mass="82435">MRLLLLLLTAIIFQTSHAQVLIRTERAADRAFEQYAYAKAARLYKVALVEGPSDSLSVMMRVADSHRYLNQPDSVEKYLQIAHKISADTLAPQYYYYLAEALVSNQKYDSARLWYARYDSLLKEDNRPAVKLEALENLEDFYADSVRYEVSRLPINSPGLDFSPMFYRGGIVFVSSRPLGSQWLKNDFNWDESSFLDLFYAPNDVDQDQVEYLGGALKSQFHEGPLDFYDNDRQVVFTRNNLEGNKVKRDKQGVARLKLYFASYNETEESWENINPFEHNSDSYSMGHPAISESGDVLIFTSDMPGGKGETDLYISYKRNNSWSEPIPLGDRINTLGREMFPTLKNRRLYFASDGLGGLGGLDIYAVDLDENYQVVERPRNLGYPVNSGRDDFGFVVTDDFKMGYFTSARYDETKDDVFKFYYGEPKVYGYVLNEANDEPLPGADVFLLDTLTNTEIYRRSNMDGAFEIPASGPRWHITASKFGFRALNSDVFDPIDDTVANEVVIYLTDRPEEPEPAKPIYKLLVTTIDAGEGDTLKPNVQYILSLESSDVQYAEGRTEYEVDPGQEYEIFTAKDGYLSHRDTVKIADPASESTLFTVSLKKVVVGESIRLENIYYDLNSADLRKESEKELDKLVQFMEDNPKIRIELSSHTDSRGSAAYNLQLSQRRAESATNYLLQHGIATDRIVPKGYGETKLVNRCADGVSCSKTEHQQNRRTEITILE</sequence>
<dbReference type="CDD" id="cd07185">
    <property type="entry name" value="OmpA_C-like"/>
    <property type="match status" value="1"/>
</dbReference>
<evidence type="ECO:0000256" key="1">
    <source>
        <dbReference type="ARBA" id="ARBA00004442"/>
    </source>
</evidence>
<dbReference type="RefSeq" id="WP_115868829.1">
    <property type="nucleotide sequence ID" value="NZ_QREG01000013.1"/>
</dbReference>
<dbReference type="OrthoDB" id="1488841at2"/>
<dbReference type="GO" id="GO:0009279">
    <property type="term" value="C:cell outer membrane"/>
    <property type="evidence" value="ECO:0007669"/>
    <property type="project" value="UniProtKB-SubCell"/>
</dbReference>